<feature type="transmembrane region" description="Helical" evidence="2">
    <location>
        <begin position="23"/>
        <end position="44"/>
    </location>
</feature>
<evidence type="ECO:0000313" key="4">
    <source>
        <dbReference type="Proteomes" id="UP000612352"/>
    </source>
</evidence>
<name>A0ABS1B6D8_9MICO</name>
<organism evidence="3 4">
    <name type="scientific">Brachybacterium halotolerans</name>
    <dbReference type="NCBI Taxonomy" id="2795215"/>
    <lineage>
        <taxon>Bacteria</taxon>
        <taxon>Bacillati</taxon>
        <taxon>Actinomycetota</taxon>
        <taxon>Actinomycetes</taxon>
        <taxon>Micrococcales</taxon>
        <taxon>Dermabacteraceae</taxon>
        <taxon>Brachybacterium</taxon>
    </lineage>
</organism>
<keyword evidence="2" id="KW-0812">Transmembrane</keyword>
<dbReference type="Proteomes" id="UP000612352">
    <property type="component" value="Unassembled WGS sequence"/>
</dbReference>
<accession>A0ABS1B6D8</accession>
<sequence>MLDHVLILAEGGSHASEGGVPPILVGGAMFLGLLILLGITYLFSGQNQRPAKTRTGARAHTAQESASTDARRH</sequence>
<dbReference type="RefSeq" id="WP_152352815.1">
    <property type="nucleotide sequence ID" value="NZ_JAEDAJ010000001.1"/>
</dbReference>
<feature type="region of interest" description="Disordered" evidence="1">
    <location>
        <begin position="50"/>
        <end position="73"/>
    </location>
</feature>
<dbReference type="EMBL" id="JAEDAJ010000001">
    <property type="protein sequence ID" value="MBK0330211.1"/>
    <property type="molecule type" value="Genomic_DNA"/>
</dbReference>
<keyword evidence="2" id="KW-1133">Transmembrane helix</keyword>
<reference evidence="3 4" key="1">
    <citation type="submission" date="2020-12" db="EMBL/GenBank/DDBJ databases">
        <title>Brachybacterium sp. MASK1Z-5, whole genome shotgun sequence.</title>
        <authorList>
            <person name="Tuo L."/>
        </authorList>
    </citation>
    <scope>NUCLEOTIDE SEQUENCE [LARGE SCALE GENOMIC DNA]</scope>
    <source>
        <strain evidence="3 4">MASK1Z-5</strain>
    </source>
</reference>
<comment type="caution">
    <text evidence="3">The sequence shown here is derived from an EMBL/GenBank/DDBJ whole genome shotgun (WGS) entry which is preliminary data.</text>
</comment>
<proteinExistence type="predicted"/>
<evidence type="ECO:0000313" key="3">
    <source>
        <dbReference type="EMBL" id="MBK0330211.1"/>
    </source>
</evidence>
<feature type="compositionally biased region" description="Polar residues" evidence="1">
    <location>
        <begin position="62"/>
        <end position="73"/>
    </location>
</feature>
<protein>
    <submittedName>
        <fullName evidence="3">Uncharacterized protein</fullName>
    </submittedName>
</protein>
<evidence type="ECO:0000256" key="2">
    <source>
        <dbReference type="SAM" id="Phobius"/>
    </source>
</evidence>
<evidence type="ECO:0000256" key="1">
    <source>
        <dbReference type="SAM" id="MobiDB-lite"/>
    </source>
</evidence>
<keyword evidence="2" id="KW-0472">Membrane</keyword>
<gene>
    <name evidence="3" type="ORF">I8D64_02180</name>
</gene>
<keyword evidence="4" id="KW-1185">Reference proteome</keyword>